<dbReference type="RefSeq" id="WP_071471575.1">
    <property type="nucleotide sequence ID" value="NZ_MDKE01000005.1"/>
</dbReference>
<sequence>MNNNEQKHKKGYDAFVEELHRRWQQTEDTTIREMVETTQAYMEAAGDLTKDELALIAQYVKRDLAEMEDSGDEFRDSLFYRRIKETVWGWLADITDKSQLEWRELASELEHHGEYRAGEVVGPGLYDCTLCAHSHEVTHPEVLISCLECNHETFIRRPLMP</sequence>
<gene>
    <name evidence="1" type="ORF">BFR47_09985</name>
</gene>
<proteinExistence type="predicted"/>
<comment type="caution">
    <text evidence="1">The sequence shown here is derived from an EMBL/GenBank/DDBJ whole genome shotgun (WGS) entry which is preliminary data.</text>
</comment>
<dbReference type="OrthoDB" id="3174978at2"/>
<organism evidence="1 2">
    <name type="scientific">Oceanisphaera psychrotolerans</name>
    <dbReference type="NCBI Taxonomy" id="1414654"/>
    <lineage>
        <taxon>Bacteria</taxon>
        <taxon>Pseudomonadati</taxon>
        <taxon>Pseudomonadota</taxon>
        <taxon>Gammaproteobacteria</taxon>
        <taxon>Aeromonadales</taxon>
        <taxon>Aeromonadaceae</taxon>
        <taxon>Oceanisphaera</taxon>
    </lineage>
</organism>
<dbReference type="Pfam" id="PF07295">
    <property type="entry name" value="DUF1451"/>
    <property type="match status" value="1"/>
</dbReference>
<evidence type="ECO:0008006" key="3">
    <source>
        <dbReference type="Google" id="ProtNLM"/>
    </source>
</evidence>
<reference evidence="1 2" key="1">
    <citation type="submission" date="2016-07" db="EMBL/GenBank/DDBJ databases">
        <title>Draft Genome Sequence of Oceanisphaera psychrotolerans, isolated from coastal sediment samples.</title>
        <authorList>
            <person name="Zhuo S."/>
            <person name="Ruan Z."/>
        </authorList>
    </citation>
    <scope>NUCLEOTIDE SEQUENCE [LARGE SCALE GENOMIC DNA]</scope>
    <source>
        <strain evidence="1 2">LAM-WHM-ZC</strain>
    </source>
</reference>
<evidence type="ECO:0000313" key="2">
    <source>
        <dbReference type="Proteomes" id="UP000243073"/>
    </source>
</evidence>
<dbReference type="Proteomes" id="UP000243073">
    <property type="component" value="Unassembled WGS sequence"/>
</dbReference>
<protein>
    <recommendedName>
        <fullName evidence="3">Zinc ribbon-containing protein</fullName>
    </recommendedName>
</protein>
<keyword evidence="2" id="KW-1185">Reference proteome</keyword>
<evidence type="ECO:0000313" key="1">
    <source>
        <dbReference type="EMBL" id="OIN13827.1"/>
    </source>
</evidence>
<name>A0A1J4QH81_9GAMM</name>
<dbReference type="STRING" id="1414654.BFR47_09985"/>
<dbReference type="InterPro" id="IPR009912">
    <property type="entry name" value="DUF1451"/>
</dbReference>
<accession>A0A1J4QH81</accession>
<dbReference type="EMBL" id="MDKE01000005">
    <property type="protein sequence ID" value="OIN13827.1"/>
    <property type="molecule type" value="Genomic_DNA"/>
</dbReference>
<dbReference type="AlphaFoldDB" id="A0A1J4QH81"/>